<dbReference type="RefSeq" id="WP_040323403.1">
    <property type="nucleotide sequence ID" value="NZ_ALPT02000005.1"/>
</dbReference>
<name>A0A094XJ79_ALKAL</name>
<evidence type="ECO:0000256" key="3">
    <source>
        <dbReference type="ARBA" id="ARBA00022475"/>
    </source>
</evidence>
<sequence>MNKKYNGSVNYEKNWKRAGLAVGLSFSLFLAACGNDDDTSTDGESGDNGDSSTAVAESLDYTITGIDAGAGVVARAQEAVETYNLEGYEVQVSSSAAMTSALATAIENEEPIVVTGWNPHWKFAEFDLKYLEDPEGVFGEAEDIHTITRLGLEEDMPEAVEVLGNFFWTEDDMAIIMNDINNGADPAVAAEDWFDANQDKVAEWTDGVATVDGDSISLAFVAWDSEIASTNLMKLVLESVGYEVDISALENSFMWEAIASNEADAMVAAWLPVTHATQWEQFEDRVVDLGPNLEGAAIGLVVPEYMDITSIEDLNN</sequence>
<comment type="subcellular location">
    <subcellularLocation>
        <location evidence="1">Cell membrane</location>
    </subcellularLocation>
</comment>
<evidence type="ECO:0000256" key="2">
    <source>
        <dbReference type="ARBA" id="ARBA00022448"/>
    </source>
</evidence>
<keyword evidence="3" id="KW-1003">Cell membrane</keyword>
<dbReference type="Proteomes" id="UP000002754">
    <property type="component" value="Unassembled WGS sequence"/>
</dbReference>
<dbReference type="Pfam" id="PF04069">
    <property type="entry name" value="OpuAC"/>
    <property type="match status" value="2"/>
</dbReference>
<dbReference type="PANTHER" id="PTHR47737:SF1">
    <property type="entry name" value="GLYCINE BETAINE_PROLINE BETAINE TRANSPORT SYSTEM PERMEASE PROTEIN PROW"/>
    <property type="match status" value="1"/>
</dbReference>
<feature type="domain" description="ABC-type glycine betaine transport system substrate-binding" evidence="5">
    <location>
        <begin position="215"/>
        <end position="315"/>
    </location>
</feature>
<dbReference type="InterPro" id="IPR007210">
    <property type="entry name" value="ABC_Gly_betaine_transp_sub-bd"/>
</dbReference>
<organism evidence="6 7">
    <name type="scientific">Alkalihalobacillus alcalophilus ATCC 27647 = CGMCC 1.3604</name>
    <dbReference type="NCBI Taxonomy" id="1218173"/>
    <lineage>
        <taxon>Bacteria</taxon>
        <taxon>Bacillati</taxon>
        <taxon>Bacillota</taxon>
        <taxon>Bacilli</taxon>
        <taxon>Bacillales</taxon>
        <taxon>Bacillaceae</taxon>
        <taxon>Alkalihalobacillus</taxon>
    </lineage>
</organism>
<gene>
    <name evidence="6" type="ORF">BALCAV_0202515</name>
</gene>
<evidence type="ECO:0000313" key="7">
    <source>
        <dbReference type="Proteomes" id="UP000002754"/>
    </source>
</evidence>
<keyword evidence="7" id="KW-1185">Reference proteome</keyword>
<dbReference type="PANTHER" id="PTHR47737">
    <property type="entry name" value="GLYCINE BETAINE/PROLINE BETAINE TRANSPORT SYSTEM PERMEASE PROTEIN PROW"/>
    <property type="match status" value="1"/>
</dbReference>
<evidence type="ECO:0000256" key="4">
    <source>
        <dbReference type="ARBA" id="ARBA00023136"/>
    </source>
</evidence>
<comment type="caution">
    <text evidence="6">The sequence shown here is derived from an EMBL/GenBank/DDBJ whole genome shotgun (WGS) entry which is preliminary data.</text>
</comment>
<accession>A0A094XJ79</accession>
<dbReference type="eggNOG" id="COG2113">
    <property type="taxonomic scope" value="Bacteria"/>
</dbReference>
<dbReference type="STRING" id="1218173.BALCAV_0202515"/>
<dbReference type="AlphaFoldDB" id="A0A094XJ79"/>
<evidence type="ECO:0000259" key="5">
    <source>
        <dbReference type="Pfam" id="PF04069"/>
    </source>
</evidence>
<dbReference type="PROSITE" id="PS51257">
    <property type="entry name" value="PROKAR_LIPOPROTEIN"/>
    <property type="match status" value="1"/>
</dbReference>
<dbReference type="GO" id="GO:0031460">
    <property type="term" value="P:glycine betaine transport"/>
    <property type="evidence" value="ECO:0007669"/>
    <property type="project" value="TreeGrafter"/>
</dbReference>
<feature type="domain" description="ABC-type glycine betaine transport system substrate-binding" evidence="5">
    <location>
        <begin position="54"/>
        <end position="194"/>
    </location>
</feature>
<reference evidence="6 7" key="1">
    <citation type="journal article" date="2014" name="Genome Announc.">
        <title>Draft Genome Sequence of Bacillus alcalophilus AV1934, a Classic Alkaliphile Isolated from Human Feces in 1934.</title>
        <authorList>
            <person name="Attie O."/>
            <person name="Jayaprakash A."/>
            <person name="Shah H."/>
            <person name="Paulsen I.T."/>
            <person name="Morino M."/>
            <person name="Takahashi Y."/>
            <person name="Narumi I."/>
            <person name="Sachidanandam R."/>
            <person name="Satoh K."/>
            <person name="Ito M."/>
            <person name="Krulwich T.A."/>
        </authorList>
    </citation>
    <scope>NUCLEOTIDE SEQUENCE [LARGE SCALE GENOMIC DNA]</scope>
    <source>
        <strain evidence="6 7">AV1934</strain>
    </source>
</reference>
<dbReference type="GO" id="GO:0015871">
    <property type="term" value="P:choline transport"/>
    <property type="evidence" value="ECO:0007669"/>
    <property type="project" value="TreeGrafter"/>
</dbReference>
<dbReference type="GO" id="GO:0005275">
    <property type="term" value="F:amine transmembrane transporter activity"/>
    <property type="evidence" value="ECO:0007669"/>
    <property type="project" value="TreeGrafter"/>
</dbReference>
<dbReference type="Gene3D" id="3.40.190.100">
    <property type="entry name" value="Glycine betaine-binding periplasmic protein, domain 2"/>
    <property type="match status" value="1"/>
</dbReference>
<dbReference type="GO" id="GO:0043190">
    <property type="term" value="C:ATP-binding cassette (ABC) transporter complex"/>
    <property type="evidence" value="ECO:0007669"/>
    <property type="project" value="InterPro"/>
</dbReference>
<dbReference type="EMBL" id="ALPT02000005">
    <property type="protein sequence ID" value="KGA98795.1"/>
    <property type="molecule type" value="Genomic_DNA"/>
</dbReference>
<dbReference type="GO" id="GO:0015226">
    <property type="term" value="F:carnitine transmembrane transporter activity"/>
    <property type="evidence" value="ECO:0007669"/>
    <property type="project" value="TreeGrafter"/>
</dbReference>
<protein>
    <submittedName>
        <fullName evidence="6">Glycine/betaine ABC transporter</fullName>
    </submittedName>
</protein>
<keyword evidence="2" id="KW-0813">Transport</keyword>
<proteinExistence type="predicted"/>
<evidence type="ECO:0000313" key="6">
    <source>
        <dbReference type="EMBL" id="KGA98795.1"/>
    </source>
</evidence>
<keyword evidence="4" id="KW-0472">Membrane</keyword>
<dbReference type="SUPFAM" id="SSF53850">
    <property type="entry name" value="Periplasmic binding protein-like II"/>
    <property type="match status" value="2"/>
</dbReference>
<evidence type="ECO:0000256" key="1">
    <source>
        <dbReference type="ARBA" id="ARBA00004236"/>
    </source>
</evidence>
<dbReference type="Gene3D" id="3.10.105.10">
    <property type="entry name" value="Dipeptide-binding Protein, Domain 3"/>
    <property type="match status" value="1"/>
</dbReference>